<dbReference type="PANTHER" id="PTHR42928:SF5">
    <property type="entry name" value="BLR1237 PROTEIN"/>
    <property type="match status" value="1"/>
</dbReference>
<keyword evidence="3" id="KW-0675">Receptor</keyword>
<keyword evidence="2" id="KW-0732">Signal</keyword>
<dbReference type="SUPFAM" id="SSF53850">
    <property type="entry name" value="Periplasmic binding protein-like II"/>
    <property type="match status" value="1"/>
</dbReference>
<dbReference type="RefSeq" id="WP_085937559.1">
    <property type="nucleotide sequence ID" value="NZ_FUWJ01000014.1"/>
</dbReference>
<feature type="signal peptide" evidence="2">
    <location>
        <begin position="1"/>
        <end position="20"/>
    </location>
</feature>
<gene>
    <name evidence="3" type="ORF">SAMN02745126_05813</name>
</gene>
<feature type="chain" id="PRO_5010582836" evidence="2">
    <location>
        <begin position="21"/>
        <end position="321"/>
    </location>
</feature>
<name>A0A1T4T834_9HYPH</name>
<evidence type="ECO:0000256" key="1">
    <source>
        <dbReference type="ARBA" id="ARBA00006987"/>
    </source>
</evidence>
<dbReference type="Gene3D" id="3.40.190.150">
    <property type="entry name" value="Bordetella uptake gene, domain 1"/>
    <property type="match status" value="1"/>
</dbReference>
<evidence type="ECO:0000313" key="4">
    <source>
        <dbReference type="Proteomes" id="UP000190092"/>
    </source>
</evidence>
<sequence>MLRRTLLASPLVLAATAARADWTPKQPIHVLVGFAPGGTADIAARLAGEAIQRKTGQSVVVENKSGALGFIALKAVANAIPDGYTVGIGIMGSLAVAPVVPGSVIPLDLDKELLPICNLVGVPMALIVRPNAPYKTVAELIAYAKANPGKVSYGSTGNGSTNQLAAEFFAAEAGGLKLLHVPYRGGAPAVADVAAGQIDMFFGNVSEIVGQIKSGQVRALALASTRANPMVPDLPLLTKDIPSLDVNNWFGLVGPAGLPPEIAGALTRLFLDAVNDPTSQAVMAERGLQPIPQDGASFKATIVKDRERWAKVVKQGNIKAE</sequence>
<protein>
    <submittedName>
        <fullName evidence="3">Tripartite-type tricarboxylate transporter, receptor component TctC</fullName>
    </submittedName>
</protein>
<dbReference type="EMBL" id="FUWJ01000014">
    <property type="protein sequence ID" value="SKA36634.1"/>
    <property type="molecule type" value="Genomic_DNA"/>
</dbReference>
<dbReference type="InterPro" id="IPR042100">
    <property type="entry name" value="Bug_dom1"/>
</dbReference>
<dbReference type="Gene3D" id="3.40.190.10">
    <property type="entry name" value="Periplasmic binding protein-like II"/>
    <property type="match status" value="1"/>
</dbReference>
<dbReference type="InterPro" id="IPR005064">
    <property type="entry name" value="BUG"/>
</dbReference>
<proteinExistence type="inferred from homology"/>
<reference evidence="4" key="1">
    <citation type="submission" date="2017-02" db="EMBL/GenBank/DDBJ databases">
        <authorList>
            <person name="Varghese N."/>
            <person name="Submissions S."/>
        </authorList>
    </citation>
    <scope>NUCLEOTIDE SEQUENCE [LARGE SCALE GENOMIC DNA]</scope>
    <source>
        <strain evidence="4">ATCC 27094</strain>
    </source>
</reference>
<dbReference type="OrthoDB" id="7374763at2"/>
<comment type="similarity">
    <text evidence="1">Belongs to the UPF0065 (bug) family.</text>
</comment>
<organism evidence="3 4">
    <name type="scientific">Enhydrobacter aerosaccus</name>
    <dbReference type="NCBI Taxonomy" id="225324"/>
    <lineage>
        <taxon>Bacteria</taxon>
        <taxon>Pseudomonadati</taxon>
        <taxon>Pseudomonadota</taxon>
        <taxon>Alphaproteobacteria</taxon>
        <taxon>Hyphomicrobiales</taxon>
        <taxon>Enhydrobacter</taxon>
    </lineage>
</organism>
<dbReference type="PIRSF" id="PIRSF017082">
    <property type="entry name" value="YflP"/>
    <property type="match status" value="1"/>
</dbReference>
<evidence type="ECO:0000313" key="3">
    <source>
        <dbReference type="EMBL" id="SKA36634.1"/>
    </source>
</evidence>
<dbReference type="CDD" id="cd07012">
    <property type="entry name" value="PBP2_Bug_TTT"/>
    <property type="match status" value="1"/>
</dbReference>
<keyword evidence="4" id="KW-1185">Reference proteome</keyword>
<accession>A0A1T4T834</accession>
<dbReference type="PANTHER" id="PTHR42928">
    <property type="entry name" value="TRICARBOXYLATE-BINDING PROTEIN"/>
    <property type="match status" value="1"/>
</dbReference>
<dbReference type="Proteomes" id="UP000190092">
    <property type="component" value="Unassembled WGS sequence"/>
</dbReference>
<evidence type="ECO:0000256" key="2">
    <source>
        <dbReference type="SAM" id="SignalP"/>
    </source>
</evidence>
<dbReference type="STRING" id="225324.SAMN02745126_05813"/>
<dbReference type="Pfam" id="PF03401">
    <property type="entry name" value="TctC"/>
    <property type="match status" value="1"/>
</dbReference>
<dbReference type="AlphaFoldDB" id="A0A1T4T834"/>